<keyword evidence="4 5" id="KW-0720">Serine protease</keyword>
<evidence type="ECO:0000313" key="9">
    <source>
        <dbReference type="Proteomes" id="UP000008066"/>
    </source>
</evidence>
<evidence type="ECO:0000313" key="8">
    <source>
        <dbReference type="EMBL" id="EGS22412.1"/>
    </source>
</evidence>
<dbReference type="InterPro" id="IPR023828">
    <property type="entry name" value="Peptidase_S8_Ser-AS"/>
</dbReference>
<accession>G0S329</accession>
<feature type="active site" description="Charge relay system" evidence="5">
    <location>
        <position position="81"/>
    </location>
</feature>
<evidence type="ECO:0000256" key="4">
    <source>
        <dbReference type="ARBA" id="ARBA00022825"/>
    </source>
</evidence>
<feature type="domain" description="Peptidase S8/S53" evidence="7">
    <location>
        <begin position="72"/>
        <end position="325"/>
    </location>
</feature>
<dbReference type="Pfam" id="PF00082">
    <property type="entry name" value="Peptidase_S8"/>
    <property type="match status" value="1"/>
</dbReference>
<dbReference type="PANTHER" id="PTHR43806">
    <property type="entry name" value="PEPTIDASE S8"/>
    <property type="match status" value="1"/>
</dbReference>
<organism evidence="9">
    <name type="scientific">Chaetomium thermophilum (strain DSM 1495 / CBS 144.50 / IMI 039719)</name>
    <name type="common">Thermochaetoides thermophila</name>
    <dbReference type="NCBI Taxonomy" id="759272"/>
    <lineage>
        <taxon>Eukaryota</taxon>
        <taxon>Fungi</taxon>
        <taxon>Dikarya</taxon>
        <taxon>Ascomycota</taxon>
        <taxon>Pezizomycotina</taxon>
        <taxon>Sordariomycetes</taxon>
        <taxon>Sordariomycetidae</taxon>
        <taxon>Sordariales</taxon>
        <taxon>Chaetomiaceae</taxon>
        <taxon>Thermochaetoides</taxon>
    </lineage>
</organism>
<dbReference type="PROSITE" id="PS51892">
    <property type="entry name" value="SUBTILASE"/>
    <property type="match status" value="1"/>
</dbReference>
<keyword evidence="3 5" id="KW-0378">Hydrolase</keyword>
<dbReference type="CDD" id="cd04077">
    <property type="entry name" value="Peptidases_S8_PCSK9_ProteinaseK_like"/>
    <property type="match status" value="1"/>
</dbReference>
<dbReference type="InterPro" id="IPR036852">
    <property type="entry name" value="Peptidase_S8/S53_dom_sf"/>
</dbReference>
<reference evidence="8 9" key="1">
    <citation type="journal article" date="2011" name="Cell">
        <title>Insight into structure and assembly of the nuclear pore complex by utilizing the genome of a eukaryotic thermophile.</title>
        <authorList>
            <person name="Amlacher S."/>
            <person name="Sarges P."/>
            <person name="Flemming D."/>
            <person name="van Noort V."/>
            <person name="Kunze R."/>
            <person name="Devos D.P."/>
            <person name="Arumugam M."/>
            <person name="Bork P."/>
            <person name="Hurt E."/>
        </authorList>
    </citation>
    <scope>NUCLEOTIDE SEQUENCE [LARGE SCALE GENOMIC DNA]</scope>
    <source>
        <strain evidence="9">DSM 1495 / CBS 144.50 / IMI 039719</strain>
    </source>
</reference>
<dbReference type="PANTHER" id="PTHR43806:SF11">
    <property type="entry name" value="CEREVISIN-RELATED"/>
    <property type="match status" value="1"/>
</dbReference>
<dbReference type="PRINTS" id="PR00723">
    <property type="entry name" value="SUBTILISIN"/>
</dbReference>
<dbReference type="SUPFAM" id="SSF52743">
    <property type="entry name" value="Subtilisin-like"/>
    <property type="match status" value="1"/>
</dbReference>
<dbReference type="RefSeq" id="XP_006692431.1">
    <property type="nucleotide sequence ID" value="XM_006692368.1"/>
</dbReference>
<dbReference type="FunFam" id="3.40.50.200:FF:000007">
    <property type="entry name" value="Subtilisin-like serine protease"/>
    <property type="match status" value="1"/>
</dbReference>
<dbReference type="Proteomes" id="UP000008066">
    <property type="component" value="Unassembled WGS sequence"/>
</dbReference>
<dbReference type="OrthoDB" id="206201at2759"/>
<evidence type="ECO:0000256" key="1">
    <source>
        <dbReference type="ARBA" id="ARBA00011073"/>
    </source>
</evidence>
<dbReference type="InterPro" id="IPR034193">
    <property type="entry name" value="PCSK9_ProteinaseK-like"/>
</dbReference>
<gene>
    <name evidence="8" type="ORF">CTHT_0019450</name>
</gene>
<protein>
    <recommendedName>
        <fullName evidence="7">Peptidase S8/S53 domain-containing protein</fullName>
    </recommendedName>
</protein>
<dbReference type="InterPro" id="IPR015500">
    <property type="entry name" value="Peptidase_S8_subtilisin-rel"/>
</dbReference>
<keyword evidence="2 5" id="KW-0645">Protease</keyword>
<dbReference type="InterPro" id="IPR000209">
    <property type="entry name" value="Peptidase_S8/S53_dom"/>
</dbReference>
<evidence type="ECO:0000256" key="3">
    <source>
        <dbReference type="ARBA" id="ARBA00022801"/>
    </source>
</evidence>
<dbReference type="EMBL" id="GL988040">
    <property type="protein sequence ID" value="EGS22412.1"/>
    <property type="molecule type" value="Genomic_DNA"/>
</dbReference>
<proteinExistence type="inferred from homology"/>
<dbReference type="GeneID" id="18255983"/>
<evidence type="ECO:0000256" key="2">
    <source>
        <dbReference type="ARBA" id="ARBA00022670"/>
    </source>
</evidence>
<dbReference type="OMA" id="VDILSCW"/>
<dbReference type="GO" id="GO:0006508">
    <property type="term" value="P:proteolysis"/>
    <property type="evidence" value="ECO:0007669"/>
    <property type="project" value="UniProtKB-KW"/>
</dbReference>
<keyword evidence="9" id="KW-1185">Reference proteome</keyword>
<dbReference type="AlphaFoldDB" id="G0S329"/>
<comment type="similarity">
    <text evidence="1 5 6">Belongs to the peptidase S8 family.</text>
</comment>
<dbReference type="KEGG" id="cthr:CTHT_0019450"/>
<feature type="active site" description="Charge relay system" evidence="5">
    <location>
        <position position="133"/>
    </location>
</feature>
<evidence type="ECO:0000256" key="5">
    <source>
        <dbReference type="PROSITE-ProRule" id="PRU01240"/>
    </source>
</evidence>
<dbReference type="PROSITE" id="PS00136">
    <property type="entry name" value="SUBTILASE_ASP"/>
    <property type="match status" value="1"/>
</dbReference>
<dbReference type="PROSITE" id="PS00137">
    <property type="entry name" value="SUBTILASE_HIS"/>
    <property type="match status" value="1"/>
</dbReference>
<feature type="active site" description="Charge relay system" evidence="5">
    <location>
        <position position="290"/>
    </location>
</feature>
<dbReference type="HOGENOM" id="CLU_011263_1_0_1"/>
<dbReference type="Gene3D" id="3.40.50.200">
    <property type="entry name" value="Peptidase S8/S53 domain"/>
    <property type="match status" value="1"/>
</dbReference>
<sequence>MKRISTIDYIEKDTVVKATRLSHAIHVHPFYRRIPTPAKRDTITQPHAPWGLARISHRARNFADYVYDTSAGQGVRVYVLDTGIRTTHAEFLDDPWELANSTTTNGTTFFGRSRAIWGANFVENTPDIDEDGHGTHVAGTIAGRTYGVVKKATVVAVKVLDKTGSGYMSGLLQGLNWAVSDATKRGVASRSVINMSLGGPYTQSVNEAVKAATDMGITVIAAAGNDRANASEYSPASASTAITVGAIGRDDYKADFSNWGPGVDIFAPGVTIPSAFAEHDNATLMMSGTSMAAPHVAGLAAYFLAKDNLKGYTEVSRQLLELATAGVGDKGDAPDRIAYNGNEQ</sequence>
<name>G0S329_CHATD</name>
<dbReference type="InterPro" id="IPR022398">
    <property type="entry name" value="Peptidase_S8_His-AS"/>
</dbReference>
<dbReference type="eggNOG" id="KOG1153">
    <property type="taxonomic scope" value="Eukaryota"/>
</dbReference>
<dbReference type="GO" id="GO:0004252">
    <property type="term" value="F:serine-type endopeptidase activity"/>
    <property type="evidence" value="ECO:0007669"/>
    <property type="project" value="UniProtKB-UniRule"/>
</dbReference>
<dbReference type="PROSITE" id="PS00138">
    <property type="entry name" value="SUBTILASE_SER"/>
    <property type="match status" value="1"/>
</dbReference>
<dbReference type="InterPro" id="IPR050131">
    <property type="entry name" value="Peptidase_S8_subtilisin-like"/>
</dbReference>
<evidence type="ECO:0000256" key="6">
    <source>
        <dbReference type="RuleBase" id="RU003355"/>
    </source>
</evidence>
<evidence type="ECO:0000259" key="7">
    <source>
        <dbReference type="Pfam" id="PF00082"/>
    </source>
</evidence>
<dbReference type="InterPro" id="IPR023827">
    <property type="entry name" value="Peptidase_S8_Asp-AS"/>
</dbReference>